<evidence type="ECO:0000256" key="3">
    <source>
        <dbReference type="ARBA" id="ARBA00022833"/>
    </source>
</evidence>
<evidence type="ECO:0000256" key="4">
    <source>
        <dbReference type="PROSITE-ProRule" id="PRU00175"/>
    </source>
</evidence>
<dbReference type="AlphaFoldDB" id="A0AAV0XS14"/>
<sequence length="96" mass="11157">MYMLSKWGINYDVIDYLTFFENVTESNPQNSCIWFLNNGQCPICLSFFKLTVKLNNCQHKICDDCMETLCASIEEMPFCRLSDVPMSDLQKCSCEL</sequence>
<dbReference type="InterPro" id="IPR001841">
    <property type="entry name" value="Znf_RING"/>
</dbReference>
<dbReference type="InterPro" id="IPR018957">
    <property type="entry name" value="Znf_C3HC4_RING-type"/>
</dbReference>
<comment type="caution">
    <text evidence="6">The sequence shown here is derived from an EMBL/GenBank/DDBJ whole genome shotgun (WGS) entry which is preliminary data.</text>
</comment>
<dbReference type="GO" id="GO:0008270">
    <property type="term" value="F:zinc ion binding"/>
    <property type="evidence" value="ECO:0007669"/>
    <property type="project" value="UniProtKB-KW"/>
</dbReference>
<feature type="domain" description="RING-type" evidence="5">
    <location>
        <begin position="41"/>
        <end position="80"/>
    </location>
</feature>
<evidence type="ECO:0000256" key="1">
    <source>
        <dbReference type="ARBA" id="ARBA00022723"/>
    </source>
</evidence>
<dbReference type="InterPro" id="IPR013083">
    <property type="entry name" value="Znf_RING/FYVE/PHD"/>
</dbReference>
<keyword evidence="3" id="KW-0862">Zinc</keyword>
<evidence type="ECO:0000313" key="7">
    <source>
        <dbReference type="Proteomes" id="UP001160148"/>
    </source>
</evidence>
<name>A0AAV0XS14_9HEMI</name>
<organism evidence="6 7">
    <name type="scientific">Macrosiphum euphorbiae</name>
    <name type="common">potato aphid</name>
    <dbReference type="NCBI Taxonomy" id="13131"/>
    <lineage>
        <taxon>Eukaryota</taxon>
        <taxon>Metazoa</taxon>
        <taxon>Ecdysozoa</taxon>
        <taxon>Arthropoda</taxon>
        <taxon>Hexapoda</taxon>
        <taxon>Insecta</taxon>
        <taxon>Pterygota</taxon>
        <taxon>Neoptera</taxon>
        <taxon>Paraneoptera</taxon>
        <taxon>Hemiptera</taxon>
        <taxon>Sternorrhyncha</taxon>
        <taxon>Aphidomorpha</taxon>
        <taxon>Aphidoidea</taxon>
        <taxon>Aphididae</taxon>
        <taxon>Macrosiphini</taxon>
        <taxon>Macrosiphum</taxon>
    </lineage>
</organism>
<gene>
    <name evidence="6" type="ORF">MEUPH1_LOCUS25002</name>
</gene>
<proteinExistence type="predicted"/>
<dbReference type="Pfam" id="PF00097">
    <property type="entry name" value="zf-C3HC4"/>
    <property type="match status" value="1"/>
</dbReference>
<reference evidence="6 7" key="1">
    <citation type="submission" date="2023-01" db="EMBL/GenBank/DDBJ databases">
        <authorList>
            <person name="Whitehead M."/>
        </authorList>
    </citation>
    <scope>NUCLEOTIDE SEQUENCE [LARGE SCALE GENOMIC DNA]</scope>
</reference>
<keyword evidence="2 4" id="KW-0863">Zinc-finger</keyword>
<evidence type="ECO:0000259" key="5">
    <source>
        <dbReference type="PROSITE" id="PS50089"/>
    </source>
</evidence>
<keyword evidence="1" id="KW-0479">Metal-binding</keyword>
<dbReference type="PROSITE" id="PS00518">
    <property type="entry name" value="ZF_RING_1"/>
    <property type="match status" value="1"/>
</dbReference>
<dbReference type="SUPFAM" id="SSF57850">
    <property type="entry name" value="RING/U-box"/>
    <property type="match status" value="1"/>
</dbReference>
<keyword evidence="7" id="KW-1185">Reference proteome</keyword>
<dbReference type="Proteomes" id="UP001160148">
    <property type="component" value="Unassembled WGS sequence"/>
</dbReference>
<accession>A0AAV0XS14</accession>
<dbReference type="InterPro" id="IPR017907">
    <property type="entry name" value="Znf_RING_CS"/>
</dbReference>
<protein>
    <recommendedName>
        <fullName evidence="5">RING-type domain-containing protein</fullName>
    </recommendedName>
</protein>
<dbReference type="PROSITE" id="PS50089">
    <property type="entry name" value="ZF_RING_2"/>
    <property type="match status" value="1"/>
</dbReference>
<evidence type="ECO:0000256" key="2">
    <source>
        <dbReference type="ARBA" id="ARBA00022771"/>
    </source>
</evidence>
<dbReference type="EMBL" id="CARXXK010000648">
    <property type="protein sequence ID" value="CAI6370933.1"/>
    <property type="molecule type" value="Genomic_DNA"/>
</dbReference>
<dbReference type="Gene3D" id="3.30.40.10">
    <property type="entry name" value="Zinc/RING finger domain, C3HC4 (zinc finger)"/>
    <property type="match status" value="1"/>
</dbReference>
<evidence type="ECO:0000313" key="6">
    <source>
        <dbReference type="EMBL" id="CAI6370933.1"/>
    </source>
</evidence>